<reference evidence="1" key="1">
    <citation type="submission" date="2022-04" db="EMBL/GenBank/DDBJ databases">
        <title>Genome of the entomopathogenic fungus Entomophthora muscae.</title>
        <authorList>
            <person name="Elya C."/>
            <person name="Lovett B.R."/>
            <person name="Lee E."/>
            <person name="Macias A.M."/>
            <person name="Hajek A.E."/>
            <person name="De Bivort B.L."/>
            <person name="Kasson M.T."/>
            <person name="De Fine Licht H.H."/>
            <person name="Stajich J.E."/>
        </authorList>
    </citation>
    <scope>NUCLEOTIDE SEQUENCE</scope>
    <source>
        <strain evidence="1">Berkeley</strain>
    </source>
</reference>
<accession>A0ACC2SZC3</accession>
<name>A0ACC2SZC3_9FUNG</name>
<protein>
    <submittedName>
        <fullName evidence="1">Uncharacterized protein</fullName>
    </submittedName>
</protein>
<proteinExistence type="predicted"/>
<evidence type="ECO:0000313" key="1">
    <source>
        <dbReference type="EMBL" id="KAJ9067619.1"/>
    </source>
</evidence>
<sequence>MDSPPHIASLNDSLNASGPVSSLEKGSTDFFNSLVSAIRQPDSGISPGDVILVPLAISHETGLDMRHVTSQWGENVTTQRIARIAGDACKGRIHVAFGNAMELGGLVDQVDQIRQLGMDDPSLTNPCHIVRSRQIQCQIISPVSLTAMILSRYRIHGISFDYARTLLVKLRDEALGLGYNIDWQAGEDSTAILSYCLEAIGPNHVTVEMGNDDGDFSGPTPAQVQRIMPKKDESTAMRIRALVGQAQHMFLFVGLFMAAYCHCNEQAAATGMGLPTLEDIRAIYDYLATLMAPHHPEISVLSTQNSFKAIVARLEKDDIIQLMDTDQTTLVILNNDRLHQDYLYTAQALLYPTLNSYWATCCALALLPSLHDIQVSKFVSLIQENIREACAKSFGCHPEAAAAPTIYNALTCFSQMGLINIHIPTDDSNQEPRLSVSTQGEHERLKNHLATWCPVPTAHGGHHIDQFLSKGSNDQHRAFLECVEQVGFSIELFRSESPSQLAMVGPSLKQDDLLPLPQFLPPSLPTPEFSPIPNSGFRSPPVTNLSSSLILGWGHYLQAFLTNPQASGAYEKLPSPGMEFFNHILPNQPSHSRDSSRN</sequence>
<dbReference type="Proteomes" id="UP001165960">
    <property type="component" value="Unassembled WGS sequence"/>
</dbReference>
<evidence type="ECO:0000313" key="2">
    <source>
        <dbReference type="Proteomes" id="UP001165960"/>
    </source>
</evidence>
<keyword evidence="2" id="KW-1185">Reference proteome</keyword>
<comment type="caution">
    <text evidence="1">The sequence shown here is derived from an EMBL/GenBank/DDBJ whole genome shotgun (WGS) entry which is preliminary data.</text>
</comment>
<organism evidence="1 2">
    <name type="scientific">Entomophthora muscae</name>
    <dbReference type="NCBI Taxonomy" id="34485"/>
    <lineage>
        <taxon>Eukaryota</taxon>
        <taxon>Fungi</taxon>
        <taxon>Fungi incertae sedis</taxon>
        <taxon>Zoopagomycota</taxon>
        <taxon>Entomophthoromycotina</taxon>
        <taxon>Entomophthoromycetes</taxon>
        <taxon>Entomophthorales</taxon>
        <taxon>Entomophthoraceae</taxon>
        <taxon>Entomophthora</taxon>
    </lineage>
</organism>
<gene>
    <name evidence="1" type="ORF">DSO57_1037342</name>
</gene>
<dbReference type="EMBL" id="QTSX02003946">
    <property type="protein sequence ID" value="KAJ9067619.1"/>
    <property type="molecule type" value="Genomic_DNA"/>
</dbReference>